<comment type="caution">
    <text evidence="1">The sequence shown here is derived from an EMBL/GenBank/DDBJ whole genome shotgun (WGS) entry which is preliminary data.</text>
</comment>
<dbReference type="RefSeq" id="WP_166519487.1">
    <property type="nucleotide sequence ID" value="NZ_JAAABJ010000511.1"/>
</dbReference>
<dbReference type="InterPro" id="IPR029058">
    <property type="entry name" value="AB_hydrolase_fold"/>
</dbReference>
<gene>
    <name evidence="1" type="ORF">GNY06_07365</name>
</gene>
<protein>
    <submittedName>
        <fullName evidence="1">Alpha/beta hydrolase</fullName>
    </submittedName>
</protein>
<name>A0A845PYN9_9FLAO</name>
<evidence type="ECO:0000313" key="2">
    <source>
        <dbReference type="Proteomes" id="UP000553459"/>
    </source>
</evidence>
<dbReference type="GO" id="GO:0016787">
    <property type="term" value="F:hydrolase activity"/>
    <property type="evidence" value="ECO:0007669"/>
    <property type="project" value="UniProtKB-KW"/>
</dbReference>
<accession>A0A845PYN9</accession>
<keyword evidence="1" id="KW-0378">Hydrolase</keyword>
<proteinExistence type="predicted"/>
<dbReference type="AlphaFoldDB" id="A0A845PYN9"/>
<dbReference type="Gene3D" id="3.40.50.1820">
    <property type="entry name" value="alpha/beta hydrolase"/>
    <property type="match status" value="1"/>
</dbReference>
<sequence>MISRFFYLICSLQVILLFSSCSSTKKEVEKGLHSAQLKEYDVPLFDDSRTRSVPITIYDNNRSDQGKKIVIFNHGYGFNKGGDYKVYSKLCKFLAKSNYFVISIQHELPNDDLLSMEGDLYKTRMPNWQKGESNINFVINECRKKYPYLNWKDITLVGHSNGGDMAMLFAKNHRDLIKNVVSLDHRRFPIPRVAKPRILSLRGCDYPADSGVIPTPEEYTIYGIKIVYLKYMRHTDMDDKGTQEQSDEINKQIINFLNERLK</sequence>
<organism evidence="1 2">
    <name type="scientific">Elizabethkingia argenteiflava</name>
    <dbReference type="NCBI Taxonomy" id="2681556"/>
    <lineage>
        <taxon>Bacteria</taxon>
        <taxon>Pseudomonadati</taxon>
        <taxon>Bacteroidota</taxon>
        <taxon>Flavobacteriia</taxon>
        <taxon>Flavobacteriales</taxon>
        <taxon>Weeksellaceae</taxon>
        <taxon>Elizabethkingia</taxon>
    </lineage>
</organism>
<dbReference type="Proteomes" id="UP000553459">
    <property type="component" value="Unassembled WGS sequence"/>
</dbReference>
<dbReference type="PROSITE" id="PS51257">
    <property type="entry name" value="PROKAR_LIPOPROTEIN"/>
    <property type="match status" value="1"/>
</dbReference>
<evidence type="ECO:0000313" key="1">
    <source>
        <dbReference type="EMBL" id="NAW51200.1"/>
    </source>
</evidence>
<dbReference type="EMBL" id="JAAABJ010000511">
    <property type="protein sequence ID" value="NAW51200.1"/>
    <property type="molecule type" value="Genomic_DNA"/>
</dbReference>
<reference evidence="1 2" key="1">
    <citation type="submission" date="2019-11" db="EMBL/GenBank/DDBJ databases">
        <title>Characterization of Elizabethkingia argenteiflava sp. nov., isolated from inner surface of Soybean Pods.</title>
        <authorList>
            <person name="Mo S."/>
        </authorList>
    </citation>
    <scope>NUCLEOTIDE SEQUENCE [LARGE SCALE GENOMIC DNA]</scope>
    <source>
        <strain evidence="1 2">YB22</strain>
    </source>
</reference>
<dbReference type="SUPFAM" id="SSF53474">
    <property type="entry name" value="alpha/beta-Hydrolases"/>
    <property type="match status" value="1"/>
</dbReference>
<keyword evidence="2" id="KW-1185">Reference proteome</keyword>